<dbReference type="SUPFAM" id="SSF109604">
    <property type="entry name" value="HD-domain/PDEase-like"/>
    <property type="match status" value="1"/>
</dbReference>
<keyword evidence="3" id="KW-0378">Hydrolase</keyword>
<dbReference type="PROSITE" id="PS51832">
    <property type="entry name" value="HD_GYP"/>
    <property type="match status" value="1"/>
</dbReference>
<organism evidence="3 4">
    <name type="scientific">Meiothermus granaticius NBRC 107808</name>
    <dbReference type="NCBI Taxonomy" id="1227551"/>
    <lineage>
        <taxon>Bacteria</taxon>
        <taxon>Thermotogati</taxon>
        <taxon>Deinococcota</taxon>
        <taxon>Deinococci</taxon>
        <taxon>Thermales</taxon>
        <taxon>Thermaceae</taxon>
        <taxon>Meiothermus</taxon>
    </lineage>
</organism>
<sequence>MRPWFELPPPRVLAYILALLGLLVGVEALLWRLSHHQPFSWLDVGFWAVLAFIGTRSRVQLPFDASMSHLFVVALAIAVYLPGWLAPLVVFLASVDRKFGRPDYPWYKELFNKTQHGLATGLSALVWYFFTTYGRFLGGEVGIYVSQGLGIGLASVVFVFINISAVAYVIHLVSGASFRKIWFENYSWLWKSCLILAPVGLLLAKSYTTPILFGWGGFTVLFLMLLLYYSRYYWDEKVKLEEAFDNTVEVLMRTIDAKDPYTRLHSERVAAIVADMAERMGFDNADLKRITYAARIHDIGKVAIPDSVLLKPSKLSAEEFDLVKSHANRGVEVLRPVLPFVAKGVKQVILYHHERWDGNGYPERLQGEQIHPWARLVSLADSYEAMTAGRSYTQAKSPQVALDEIIALAGRQFDPEAVKVFEQAWLENPIWKDREVFLRAYSSLLPSSELPLPSSPEPVPATLPVSS</sequence>
<evidence type="ECO:0000313" key="4">
    <source>
        <dbReference type="Proteomes" id="UP000266178"/>
    </source>
</evidence>
<dbReference type="GO" id="GO:0016787">
    <property type="term" value="F:hydrolase activity"/>
    <property type="evidence" value="ECO:0007669"/>
    <property type="project" value="UniProtKB-KW"/>
</dbReference>
<dbReference type="EMBL" id="QWLB01000003">
    <property type="protein sequence ID" value="RIH93753.1"/>
    <property type="molecule type" value="Genomic_DNA"/>
</dbReference>
<dbReference type="AlphaFoldDB" id="A0A399FC40"/>
<dbReference type="Pfam" id="PF13487">
    <property type="entry name" value="HD_5"/>
    <property type="match status" value="1"/>
</dbReference>
<feature type="transmembrane region" description="Helical" evidence="1">
    <location>
        <begin position="185"/>
        <end position="204"/>
    </location>
</feature>
<keyword evidence="1" id="KW-0472">Membrane</keyword>
<feature type="domain" description="HD-GYP" evidence="2">
    <location>
        <begin position="240"/>
        <end position="437"/>
    </location>
</feature>
<evidence type="ECO:0000256" key="1">
    <source>
        <dbReference type="SAM" id="Phobius"/>
    </source>
</evidence>
<keyword evidence="1" id="KW-1133">Transmembrane helix</keyword>
<gene>
    <name evidence="3" type="ORF">Mgrana_00336</name>
</gene>
<accession>A0A399FC40</accession>
<dbReference type="InterPro" id="IPR052020">
    <property type="entry name" value="Cyclic_di-GMP/3'3'-cGAMP_PDE"/>
</dbReference>
<keyword evidence="1" id="KW-0812">Transmembrane</keyword>
<comment type="caution">
    <text evidence="3">The sequence shown here is derived from an EMBL/GenBank/DDBJ whole genome shotgun (WGS) entry which is preliminary data.</text>
</comment>
<name>A0A399FC40_9DEIN</name>
<dbReference type="SMART" id="SM00471">
    <property type="entry name" value="HDc"/>
    <property type="match status" value="1"/>
</dbReference>
<dbReference type="Gene3D" id="1.10.3210.10">
    <property type="entry name" value="Hypothetical protein af1432"/>
    <property type="match status" value="1"/>
</dbReference>
<keyword evidence="4" id="KW-1185">Reference proteome</keyword>
<protein>
    <submittedName>
        <fullName evidence="3">3'3'-cGAMP-specific phosphodiesterase 2</fullName>
        <ecNumber evidence="3">3.1.4.-</ecNumber>
    </submittedName>
</protein>
<dbReference type="InterPro" id="IPR003607">
    <property type="entry name" value="HD/PDEase_dom"/>
</dbReference>
<evidence type="ECO:0000313" key="3">
    <source>
        <dbReference type="EMBL" id="RIH93753.1"/>
    </source>
</evidence>
<dbReference type="EC" id="3.1.4.-" evidence="3"/>
<dbReference type="RefSeq" id="WP_240631202.1">
    <property type="nucleotide sequence ID" value="NZ_BJXM01000002.1"/>
</dbReference>
<dbReference type="Pfam" id="PF20972">
    <property type="entry name" value="MASE9"/>
    <property type="match status" value="1"/>
</dbReference>
<reference evidence="3 4" key="1">
    <citation type="submission" date="2018-08" db="EMBL/GenBank/DDBJ databases">
        <title>Meiothermus granaticius genome AF-68 sequencing project.</title>
        <authorList>
            <person name="Da Costa M.S."/>
            <person name="Albuquerque L."/>
            <person name="Raposo P."/>
            <person name="Froufe H.J.C."/>
            <person name="Barroso C.S."/>
            <person name="Egas C."/>
        </authorList>
    </citation>
    <scope>NUCLEOTIDE SEQUENCE [LARGE SCALE GENOMIC DNA]</scope>
    <source>
        <strain evidence="3 4">AF-68</strain>
    </source>
</reference>
<feature type="transmembrane region" description="Helical" evidence="1">
    <location>
        <begin position="116"/>
        <end position="136"/>
    </location>
</feature>
<feature type="transmembrane region" description="Helical" evidence="1">
    <location>
        <begin position="67"/>
        <end position="95"/>
    </location>
</feature>
<feature type="transmembrane region" description="Helical" evidence="1">
    <location>
        <begin position="210"/>
        <end position="229"/>
    </location>
</feature>
<feature type="transmembrane region" description="Helical" evidence="1">
    <location>
        <begin position="148"/>
        <end position="173"/>
    </location>
</feature>
<dbReference type="CDD" id="cd00077">
    <property type="entry name" value="HDc"/>
    <property type="match status" value="1"/>
</dbReference>
<evidence type="ECO:0000259" key="2">
    <source>
        <dbReference type="PROSITE" id="PS51832"/>
    </source>
</evidence>
<dbReference type="PANTHER" id="PTHR45228:SF4">
    <property type="entry name" value="LIPOPROTEIN"/>
    <property type="match status" value="1"/>
</dbReference>
<feature type="transmembrane region" description="Helical" evidence="1">
    <location>
        <begin position="12"/>
        <end position="31"/>
    </location>
</feature>
<dbReference type="InterPro" id="IPR048430">
    <property type="entry name" value="MASE9"/>
</dbReference>
<dbReference type="InterPro" id="IPR037522">
    <property type="entry name" value="HD_GYP_dom"/>
</dbReference>
<proteinExistence type="predicted"/>
<dbReference type="PANTHER" id="PTHR45228">
    <property type="entry name" value="CYCLIC DI-GMP PHOSPHODIESTERASE TM_0186-RELATED"/>
    <property type="match status" value="1"/>
</dbReference>
<dbReference type="Proteomes" id="UP000266178">
    <property type="component" value="Unassembled WGS sequence"/>
</dbReference>